<gene>
    <name evidence="3" type="ORF">F4562_002760</name>
</gene>
<comment type="caution">
    <text evidence="3">The sequence shown here is derived from an EMBL/GenBank/DDBJ whole genome shotgun (WGS) entry which is preliminary data.</text>
</comment>
<dbReference type="RefSeq" id="WP_184537992.1">
    <property type="nucleotide sequence ID" value="NZ_JACHMP010000001.1"/>
</dbReference>
<protein>
    <recommendedName>
        <fullName evidence="5">DUF2637 domain-containing protein</fullName>
    </recommendedName>
</protein>
<evidence type="ECO:0000256" key="1">
    <source>
        <dbReference type="SAM" id="MobiDB-lite"/>
    </source>
</evidence>
<evidence type="ECO:0008006" key="5">
    <source>
        <dbReference type="Google" id="ProtNLM"/>
    </source>
</evidence>
<proteinExistence type="predicted"/>
<feature type="transmembrane region" description="Helical" evidence="2">
    <location>
        <begin position="76"/>
        <end position="94"/>
    </location>
</feature>
<evidence type="ECO:0000256" key="2">
    <source>
        <dbReference type="SAM" id="Phobius"/>
    </source>
</evidence>
<keyword evidence="2" id="KW-0472">Membrane</keyword>
<evidence type="ECO:0000313" key="4">
    <source>
        <dbReference type="Proteomes" id="UP000540685"/>
    </source>
</evidence>
<reference evidence="3 4" key="1">
    <citation type="submission" date="2020-08" db="EMBL/GenBank/DDBJ databases">
        <title>Sequencing the genomes of 1000 actinobacteria strains.</title>
        <authorList>
            <person name="Klenk H.-P."/>
        </authorList>
    </citation>
    <scope>NUCLEOTIDE SEQUENCE [LARGE SCALE GENOMIC DNA]</scope>
    <source>
        <strain evidence="3 4">DSM 46887</strain>
    </source>
</reference>
<dbReference type="AlphaFoldDB" id="A0A7W9IGI7"/>
<keyword evidence="2" id="KW-1133">Transmembrane helix</keyword>
<feature type="compositionally biased region" description="Basic and acidic residues" evidence="1">
    <location>
        <begin position="226"/>
        <end position="273"/>
    </location>
</feature>
<feature type="transmembrane region" description="Helical" evidence="2">
    <location>
        <begin position="137"/>
        <end position="157"/>
    </location>
</feature>
<sequence length="476" mass="49514">MDVKSPAAADQLSRPSPAQYVPAAPSRMGAALRHAGIAVAGLGVTALTGAACVLSFEDLRALAIAGGAPAELAYLYPAGFDALLVIAMIGVLLLRGGRWPTRLQAGVILTLLLAAATAAEVATALRMPVGKPQADVVVAVAPWVFLILALWLLLLLVKHAAVRRAAGGAGGMVRAGHGYDILPFPEADLPTAEYPTAESRREWRSTPAPAEHAGPRDDPGPASRTTRPDHPNHPDRTDHTDRTDHPDRAGHTGRANHADRTDRPSRVDNDRAAHTPHAVPPGQLVHHPAAEIMLDPLEAPPLEAVPHHDLPPAEPVVGPTAAPETPEVTDLPPVPPSDVPAKADRPLRWGDLVRPHPGDQLVHPRRSAAEAGSGRVSERVETWDAAPGSPPKPETEVADRDADTQPFPVVKGRPLGDAAGHAEGADAAADSDGSPDPAHRAGAADPAEEAGDREHGGDTAAPPSGRMRSTPVPPAE</sequence>
<feature type="transmembrane region" description="Helical" evidence="2">
    <location>
        <begin position="35"/>
        <end position="56"/>
    </location>
</feature>
<name>A0A7W9IGI7_9ACTN</name>
<organism evidence="3 4">
    <name type="scientific">Streptosporangium becharense</name>
    <dbReference type="NCBI Taxonomy" id="1816182"/>
    <lineage>
        <taxon>Bacteria</taxon>
        <taxon>Bacillati</taxon>
        <taxon>Actinomycetota</taxon>
        <taxon>Actinomycetes</taxon>
        <taxon>Streptosporangiales</taxon>
        <taxon>Streptosporangiaceae</taxon>
        <taxon>Streptosporangium</taxon>
    </lineage>
</organism>
<keyword evidence="4" id="KW-1185">Reference proteome</keyword>
<feature type="compositionally biased region" description="Basic and acidic residues" evidence="1">
    <location>
        <begin position="393"/>
        <end position="403"/>
    </location>
</feature>
<dbReference type="Proteomes" id="UP000540685">
    <property type="component" value="Unassembled WGS sequence"/>
</dbReference>
<feature type="compositionally biased region" description="Low complexity" evidence="1">
    <location>
        <begin position="416"/>
        <end position="445"/>
    </location>
</feature>
<evidence type="ECO:0000313" key="3">
    <source>
        <dbReference type="EMBL" id="MBB5819698.1"/>
    </source>
</evidence>
<dbReference type="Pfam" id="PF10935">
    <property type="entry name" value="DUF2637"/>
    <property type="match status" value="1"/>
</dbReference>
<accession>A0A7W9IGI7</accession>
<dbReference type="InterPro" id="IPR021235">
    <property type="entry name" value="DUF2637"/>
</dbReference>
<feature type="compositionally biased region" description="Basic and acidic residues" evidence="1">
    <location>
        <begin position="341"/>
        <end position="357"/>
    </location>
</feature>
<keyword evidence="2" id="KW-0812">Transmembrane</keyword>
<feature type="transmembrane region" description="Helical" evidence="2">
    <location>
        <begin position="106"/>
        <end position="125"/>
    </location>
</feature>
<dbReference type="EMBL" id="JACHMP010000001">
    <property type="protein sequence ID" value="MBB5819698.1"/>
    <property type="molecule type" value="Genomic_DNA"/>
</dbReference>
<feature type="region of interest" description="Disordered" evidence="1">
    <location>
        <begin position="194"/>
        <end position="476"/>
    </location>
</feature>